<dbReference type="RefSeq" id="WP_236458358.1">
    <property type="nucleotide sequence ID" value="NZ_CBCSGE010000009.1"/>
</dbReference>
<evidence type="ECO:0000313" key="2">
    <source>
        <dbReference type="Proteomes" id="UP001589607"/>
    </source>
</evidence>
<evidence type="ECO:0008006" key="3">
    <source>
        <dbReference type="Google" id="ProtNLM"/>
    </source>
</evidence>
<dbReference type="EMBL" id="JBHMEY010000014">
    <property type="protein sequence ID" value="MFB9096150.1"/>
    <property type="molecule type" value="Genomic_DNA"/>
</dbReference>
<protein>
    <recommendedName>
        <fullName evidence="3">Bacteriocin-type signal sequence-containing protein</fullName>
    </recommendedName>
</protein>
<dbReference type="Proteomes" id="UP001589607">
    <property type="component" value="Unassembled WGS sequence"/>
</dbReference>
<comment type="caution">
    <text evidence="1">The sequence shown here is derived from an EMBL/GenBank/DDBJ whole genome shotgun (WGS) entry which is preliminary data.</text>
</comment>
<name>A0ABV5GL87_9FLAO</name>
<evidence type="ECO:0000313" key="1">
    <source>
        <dbReference type="EMBL" id="MFB9096150.1"/>
    </source>
</evidence>
<reference evidence="1 2" key="1">
    <citation type="submission" date="2024-09" db="EMBL/GenBank/DDBJ databases">
        <authorList>
            <person name="Sun Q."/>
            <person name="Mori K."/>
        </authorList>
    </citation>
    <scope>NUCLEOTIDE SEQUENCE [LARGE SCALE GENOMIC DNA]</scope>
    <source>
        <strain evidence="1 2">CECT 7955</strain>
    </source>
</reference>
<accession>A0ABV5GL87</accession>
<sequence length="64" mass="7012">MLKKILKLDGAQKLNKSEQKNISGGVKIPFPPFEPKFCGGDGSFIYVGGKKVCCYIPADNNYIC</sequence>
<organism evidence="1 2">
    <name type="scientific">Flavobacterium jumunjinense</name>
    <dbReference type="NCBI Taxonomy" id="998845"/>
    <lineage>
        <taxon>Bacteria</taxon>
        <taxon>Pseudomonadati</taxon>
        <taxon>Bacteroidota</taxon>
        <taxon>Flavobacteriia</taxon>
        <taxon>Flavobacteriales</taxon>
        <taxon>Flavobacteriaceae</taxon>
        <taxon>Flavobacterium</taxon>
    </lineage>
</organism>
<gene>
    <name evidence="1" type="ORF">ACFFVF_06460</name>
</gene>
<proteinExistence type="predicted"/>
<keyword evidence="2" id="KW-1185">Reference proteome</keyword>